<feature type="region of interest" description="Disordered" evidence="1">
    <location>
        <begin position="57"/>
        <end position="98"/>
    </location>
</feature>
<evidence type="ECO:0000256" key="1">
    <source>
        <dbReference type="SAM" id="MobiDB-lite"/>
    </source>
</evidence>
<feature type="compositionally biased region" description="Basic and acidic residues" evidence="1">
    <location>
        <begin position="69"/>
        <end position="84"/>
    </location>
</feature>
<feature type="non-terminal residue" evidence="2">
    <location>
        <position position="1"/>
    </location>
</feature>
<reference evidence="2 3" key="1">
    <citation type="submission" date="2011-02" db="EMBL/GenBank/DDBJ databases">
        <title>The Genome Sequence of Sphaeroforma arctica JP610.</title>
        <authorList>
            <consortium name="The Broad Institute Genome Sequencing Platform"/>
            <person name="Russ C."/>
            <person name="Cuomo C."/>
            <person name="Young S.K."/>
            <person name="Zeng Q."/>
            <person name="Gargeya S."/>
            <person name="Alvarado L."/>
            <person name="Berlin A."/>
            <person name="Chapman S.B."/>
            <person name="Chen Z."/>
            <person name="Freedman E."/>
            <person name="Gellesch M."/>
            <person name="Goldberg J."/>
            <person name="Griggs A."/>
            <person name="Gujja S."/>
            <person name="Heilman E."/>
            <person name="Heiman D."/>
            <person name="Howarth C."/>
            <person name="Mehta T."/>
            <person name="Neiman D."/>
            <person name="Pearson M."/>
            <person name="Roberts A."/>
            <person name="Saif S."/>
            <person name="Shea T."/>
            <person name="Shenoy N."/>
            <person name="Sisk P."/>
            <person name="Stolte C."/>
            <person name="Sykes S."/>
            <person name="White J."/>
            <person name="Yandava C."/>
            <person name="Burger G."/>
            <person name="Gray M.W."/>
            <person name="Holland P.W.H."/>
            <person name="King N."/>
            <person name="Lang F.B.F."/>
            <person name="Roger A.J."/>
            <person name="Ruiz-Trillo I."/>
            <person name="Haas B."/>
            <person name="Nusbaum C."/>
            <person name="Birren B."/>
        </authorList>
    </citation>
    <scope>NUCLEOTIDE SEQUENCE [LARGE SCALE GENOMIC DNA]</scope>
    <source>
        <strain evidence="2 3">JP610</strain>
    </source>
</reference>
<evidence type="ECO:0000313" key="3">
    <source>
        <dbReference type="Proteomes" id="UP000054560"/>
    </source>
</evidence>
<protein>
    <submittedName>
        <fullName evidence="2">Uncharacterized protein</fullName>
    </submittedName>
</protein>
<sequence>INTVPYLSHQFILENRKVNTHKLNMSSNAANSNTLTDMKEAATSAMNTVSDTVSQAVYGEKSTSQKAADSVDRAGDTAGHKAEKASNTANSAINDMKN</sequence>
<accession>A0A0L0F037</accession>
<dbReference type="EMBL" id="KQ252253">
    <property type="protein sequence ID" value="KNC70070.1"/>
    <property type="molecule type" value="Genomic_DNA"/>
</dbReference>
<feature type="compositionally biased region" description="Polar residues" evidence="1">
    <location>
        <begin position="85"/>
        <end position="98"/>
    </location>
</feature>
<dbReference type="Proteomes" id="UP000054560">
    <property type="component" value="Unassembled WGS sequence"/>
</dbReference>
<evidence type="ECO:0000313" key="2">
    <source>
        <dbReference type="EMBL" id="KNC70070.1"/>
    </source>
</evidence>
<dbReference type="GeneID" id="25917912"/>
<organism evidence="2 3">
    <name type="scientific">Sphaeroforma arctica JP610</name>
    <dbReference type="NCBI Taxonomy" id="667725"/>
    <lineage>
        <taxon>Eukaryota</taxon>
        <taxon>Ichthyosporea</taxon>
        <taxon>Ichthyophonida</taxon>
        <taxon>Sphaeroforma</taxon>
    </lineage>
</organism>
<keyword evidence="3" id="KW-1185">Reference proteome</keyword>
<gene>
    <name evidence="2" type="ORF">SARC_17408</name>
</gene>
<dbReference type="RefSeq" id="XP_014143972.1">
    <property type="nucleotide sequence ID" value="XM_014288497.1"/>
</dbReference>
<feature type="compositionally biased region" description="Polar residues" evidence="1">
    <location>
        <begin position="57"/>
        <end position="67"/>
    </location>
</feature>
<name>A0A0L0F037_9EUKA</name>
<dbReference type="AlphaFoldDB" id="A0A0L0F037"/>
<proteinExistence type="predicted"/>